<dbReference type="InterPro" id="IPR011042">
    <property type="entry name" value="6-blade_b-propeller_TolB-like"/>
</dbReference>
<feature type="chain" id="PRO_5047234225" evidence="2">
    <location>
        <begin position="24"/>
        <end position="352"/>
    </location>
</feature>
<sequence>MTRAALIASLWLVSSSCTRTEQAAPTPPTTAGPATPAGAGAADLTPVKLASYVPGSSCNLVHDGEALYWLIQSMAEETGKTARADSTGACGWALDCPRTRGSVMRVAVGGGPEEVVARTSEWPWELSADATTLSWIGYCSSALWTVEKSGGTPRKLGPEGLQILDHALEPGRVLVADRSSATKGIHAIDRATGAAQVVAGRGVEASLIGTLGQRVVWAQVGDANATVYASARPDERVPLGEIRGRPMHVVPVDGGLLVQTTAAIVRISEAGAPVELTALSDYGDRGSLATAAGQVYWAGGRAGTLGRLDRDGVRREAQVGGEPCGVAVDAEHVYWLDRGRKAVMRAPLRVFE</sequence>
<proteinExistence type="predicted"/>
<keyword evidence="2" id="KW-0732">Signal</keyword>
<feature type="region of interest" description="Disordered" evidence="1">
    <location>
        <begin position="19"/>
        <end position="38"/>
    </location>
</feature>
<organism evidence="3 4">
    <name type="scientific">Nannocystis punicea</name>
    <dbReference type="NCBI Taxonomy" id="2995304"/>
    <lineage>
        <taxon>Bacteria</taxon>
        <taxon>Pseudomonadati</taxon>
        <taxon>Myxococcota</taxon>
        <taxon>Polyangia</taxon>
        <taxon>Nannocystales</taxon>
        <taxon>Nannocystaceae</taxon>
        <taxon>Nannocystis</taxon>
    </lineage>
</organism>
<dbReference type="Gene3D" id="2.120.10.30">
    <property type="entry name" value="TolB, C-terminal domain"/>
    <property type="match status" value="1"/>
</dbReference>
<name>A0ABY7HCG7_9BACT</name>
<evidence type="ECO:0000313" key="4">
    <source>
        <dbReference type="Proteomes" id="UP001164459"/>
    </source>
</evidence>
<evidence type="ECO:0000256" key="2">
    <source>
        <dbReference type="SAM" id="SignalP"/>
    </source>
</evidence>
<dbReference type="RefSeq" id="WP_269039347.1">
    <property type="nucleotide sequence ID" value="NZ_CP114040.1"/>
</dbReference>
<evidence type="ECO:0000313" key="3">
    <source>
        <dbReference type="EMBL" id="WAS96983.1"/>
    </source>
</evidence>
<dbReference type="SUPFAM" id="SSF63825">
    <property type="entry name" value="YWTD domain"/>
    <property type="match status" value="1"/>
</dbReference>
<dbReference type="Proteomes" id="UP001164459">
    <property type="component" value="Chromosome"/>
</dbReference>
<feature type="signal peptide" evidence="2">
    <location>
        <begin position="1"/>
        <end position="23"/>
    </location>
</feature>
<gene>
    <name evidence="3" type="ORF">O0S08_12610</name>
</gene>
<protein>
    <submittedName>
        <fullName evidence="3">Uncharacterized protein</fullName>
    </submittedName>
</protein>
<reference evidence="3" key="1">
    <citation type="submission" date="2022-11" db="EMBL/GenBank/DDBJ databases">
        <title>Minimal conservation of predation-associated metabolite biosynthetic gene clusters underscores biosynthetic potential of Myxococcota including descriptions for ten novel species: Archangium lansinium sp. nov., Myxococcus landrumus sp. nov., Nannocystis bai.</title>
        <authorList>
            <person name="Ahearne A."/>
            <person name="Stevens C."/>
            <person name="Dowd S."/>
        </authorList>
    </citation>
    <scope>NUCLEOTIDE SEQUENCE</scope>
    <source>
        <strain evidence="3">Fl3</strain>
    </source>
</reference>
<keyword evidence="4" id="KW-1185">Reference proteome</keyword>
<evidence type="ECO:0000256" key="1">
    <source>
        <dbReference type="SAM" id="MobiDB-lite"/>
    </source>
</evidence>
<accession>A0ABY7HCG7</accession>
<dbReference type="PROSITE" id="PS51257">
    <property type="entry name" value="PROKAR_LIPOPROTEIN"/>
    <property type="match status" value="1"/>
</dbReference>
<dbReference type="EMBL" id="CP114040">
    <property type="protein sequence ID" value="WAS96983.1"/>
    <property type="molecule type" value="Genomic_DNA"/>
</dbReference>